<dbReference type="PROSITE" id="PS00018">
    <property type="entry name" value="EF_HAND_1"/>
    <property type="match status" value="1"/>
</dbReference>
<feature type="compositionally biased region" description="Polar residues" evidence="1">
    <location>
        <begin position="22"/>
        <end position="41"/>
    </location>
</feature>
<evidence type="ECO:0000313" key="2">
    <source>
        <dbReference type="Proteomes" id="UP000694888"/>
    </source>
</evidence>
<dbReference type="GeneID" id="100533460"/>
<evidence type="ECO:0000256" key="1">
    <source>
        <dbReference type="SAM" id="MobiDB-lite"/>
    </source>
</evidence>
<gene>
    <name evidence="3" type="primary">ATRP</name>
</gene>
<organism evidence="2 3">
    <name type="scientific">Aplysia californica</name>
    <name type="common">California sea hare</name>
    <dbReference type="NCBI Taxonomy" id="6500"/>
    <lineage>
        <taxon>Eukaryota</taxon>
        <taxon>Metazoa</taxon>
        <taxon>Spiralia</taxon>
        <taxon>Lophotrochozoa</taxon>
        <taxon>Mollusca</taxon>
        <taxon>Gastropoda</taxon>
        <taxon>Heterobranchia</taxon>
        <taxon>Euthyneura</taxon>
        <taxon>Tectipleura</taxon>
        <taxon>Aplysiida</taxon>
        <taxon>Aplysioidea</taxon>
        <taxon>Aplysiidae</taxon>
        <taxon>Aplysia</taxon>
    </lineage>
</organism>
<proteinExistence type="predicted"/>
<protein>
    <submittedName>
        <fullName evidence="3">Allatotropin-like peptide isoform X1</fullName>
    </submittedName>
</protein>
<dbReference type="InterPro" id="IPR018247">
    <property type="entry name" value="EF_Hand_1_Ca_BS"/>
</dbReference>
<dbReference type="RefSeq" id="XP_012936732.1">
    <property type="nucleotide sequence ID" value="XM_013081278.2"/>
</dbReference>
<feature type="region of interest" description="Disordered" evidence="1">
    <location>
        <begin position="16"/>
        <end position="44"/>
    </location>
</feature>
<name>A0ABM0ZXU8_APLCA</name>
<accession>A0ABM0ZXU8</accession>
<sequence>MGSRYRFLLSKRSPTRLKLENTRSTPVTTRSTYTPRQTSTRPRPAKSLVLTMLSAPSIAHTGVALLVLMCLCPFSQSTEASLSRAKRGFRLNSASRVAHGYGKRGYASSSGAVPYPELARDVLDNLRAEEEEKELEWSIMSVDELASLLQSHPKLARALVKKFVDINGDNLVTAEELFRPPTRK</sequence>
<evidence type="ECO:0000313" key="3">
    <source>
        <dbReference type="RefSeq" id="XP_012936732.1"/>
    </source>
</evidence>
<keyword evidence="2" id="KW-1185">Reference proteome</keyword>
<reference evidence="3" key="1">
    <citation type="submission" date="2025-08" db="UniProtKB">
        <authorList>
            <consortium name="RefSeq"/>
        </authorList>
    </citation>
    <scope>IDENTIFICATION</scope>
</reference>
<dbReference type="Proteomes" id="UP000694888">
    <property type="component" value="Unplaced"/>
</dbReference>